<reference evidence="1" key="1">
    <citation type="journal article" date="2021" name="Front. Plant Sci.">
        <title>Chromosome-Scale Genome Assembly for Chinese Sour Jujube and Insights Into Its Genome Evolution and Domestication Signature.</title>
        <authorList>
            <person name="Shen L.-Y."/>
            <person name="Luo H."/>
            <person name="Wang X.-L."/>
            <person name="Wang X.-M."/>
            <person name="Qiu X.-J."/>
            <person name="Liu H."/>
            <person name="Zhou S.-S."/>
            <person name="Jia K.-H."/>
            <person name="Nie S."/>
            <person name="Bao Y.-T."/>
            <person name="Zhang R.-G."/>
            <person name="Yun Q.-Z."/>
            <person name="Chai Y.-H."/>
            <person name="Lu J.-Y."/>
            <person name="Li Y."/>
            <person name="Zhao S.-W."/>
            <person name="Mao J.-F."/>
            <person name="Jia S.-G."/>
            <person name="Mao Y.-M."/>
        </authorList>
    </citation>
    <scope>NUCLEOTIDE SEQUENCE</scope>
    <source>
        <strain evidence="1">AT0</strain>
        <tissue evidence="1">Leaf</tissue>
    </source>
</reference>
<dbReference type="Proteomes" id="UP000813462">
    <property type="component" value="Unassembled WGS sequence"/>
</dbReference>
<protein>
    <submittedName>
        <fullName evidence="1">Uncharacterized protein</fullName>
    </submittedName>
</protein>
<name>A0A978VU23_ZIZJJ</name>
<proteinExistence type="predicted"/>
<sequence>MPRENACQSHACTRLWLSKWSYRQSDITRPAFIISILSELKVPLTDIEVKVVHVGKQEAFVYQSQLLSEADQIQKENELVFQTFKLSYNPWLINKLMVKLAWRFWWTRRRKVESDEDLADILFSVLTIPMGTICNSFSLMGLV</sequence>
<gene>
    <name evidence="1" type="ORF">FEM48_Zijuj02G0060900</name>
</gene>
<comment type="caution">
    <text evidence="1">The sequence shown here is derived from an EMBL/GenBank/DDBJ whole genome shotgun (WGS) entry which is preliminary data.</text>
</comment>
<organism evidence="1 2">
    <name type="scientific">Ziziphus jujuba var. spinosa</name>
    <dbReference type="NCBI Taxonomy" id="714518"/>
    <lineage>
        <taxon>Eukaryota</taxon>
        <taxon>Viridiplantae</taxon>
        <taxon>Streptophyta</taxon>
        <taxon>Embryophyta</taxon>
        <taxon>Tracheophyta</taxon>
        <taxon>Spermatophyta</taxon>
        <taxon>Magnoliopsida</taxon>
        <taxon>eudicotyledons</taxon>
        <taxon>Gunneridae</taxon>
        <taxon>Pentapetalae</taxon>
        <taxon>rosids</taxon>
        <taxon>fabids</taxon>
        <taxon>Rosales</taxon>
        <taxon>Rhamnaceae</taxon>
        <taxon>Paliureae</taxon>
        <taxon>Ziziphus</taxon>
    </lineage>
</organism>
<dbReference type="EMBL" id="JAEACU010000002">
    <property type="protein sequence ID" value="KAH7542318.1"/>
    <property type="molecule type" value="Genomic_DNA"/>
</dbReference>
<accession>A0A978VU23</accession>
<dbReference type="AlphaFoldDB" id="A0A978VU23"/>
<evidence type="ECO:0000313" key="2">
    <source>
        <dbReference type="Proteomes" id="UP000813462"/>
    </source>
</evidence>
<evidence type="ECO:0000313" key="1">
    <source>
        <dbReference type="EMBL" id="KAH7542318.1"/>
    </source>
</evidence>